<accession>A0A0M0J6K3</accession>
<protein>
    <submittedName>
        <fullName evidence="2">Uncharacterized protein</fullName>
    </submittedName>
</protein>
<keyword evidence="3" id="KW-1185">Reference proteome</keyword>
<evidence type="ECO:0000256" key="1">
    <source>
        <dbReference type="SAM" id="MobiDB-lite"/>
    </source>
</evidence>
<sequence length="128" mass="13268">MLMKFEDFPPMETAREGDLLGLSPGDMLSKSSWAATLTAMGPATASPSAGPVPAAARGLRAPQVKVEANMKPRASTLAGSHGLLASPPAAIFSDLTAAPLAQERATAGLPPQPRFDESRGREDEMLAI</sequence>
<comment type="caution">
    <text evidence="2">The sequence shown here is derived from an EMBL/GenBank/DDBJ whole genome shotgun (WGS) entry which is preliminary data.</text>
</comment>
<feature type="region of interest" description="Disordered" evidence="1">
    <location>
        <begin position="102"/>
        <end position="128"/>
    </location>
</feature>
<name>A0A0M0J6K3_9EUKA</name>
<evidence type="ECO:0000313" key="3">
    <source>
        <dbReference type="Proteomes" id="UP000037460"/>
    </source>
</evidence>
<dbReference type="AlphaFoldDB" id="A0A0M0J6K3"/>
<reference evidence="3" key="1">
    <citation type="journal article" date="2015" name="PLoS Genet.">
        <title>Genome Sequence and Transcriptome Analyses of Chrysochromulina tobin: Metabolic Tools for Enhanced Algal Fitness in the Prominent Order Prymnesiales (Haptophyceae).</title>
        <authorList>
            <person name="Hovde B.T."/>
            <person name="Deodato C.R."/>
            <person name="Hunsperger H.M."/>
            <person name="Ryken S.A."/>
            <person name="Yost W."/>
            <person name="Jha R.K."/>
            <person name="Patterson J."/>
            <person name="Monnat R.J. Jr."/>
            <person name="Barlow S.B."/>
            <person name="Starkenburg S.R."/>
            <person name="Cattolico R.A."/>
        </authorList>
    </citation>
    <scope>NUCLEOTIDE SEQUENCE</scope>
    <source>
        <strain evidence="3">CCMP291</strain>
    </source>
</reference>
<gene>
    <name evidence="2" type="ORF">Ctob_002693</name>
</gene>
<organism evidence="2 3">
    <name type="scientific">Chrysochromulina tobinii</name>
    <dbReference type="NCBI Taxonomy" id="1460289"/>
    <lineage>
        <taxon>Eukaryota</taxon>
        <taxon>Haptista</taxon>
        <taxon>Haptophyta</taxon>
        <taxon>Prymnesiophyceae</taxon>
        <taxon>Prymnesiales</taxon>
        <taxon>Chrysochromulinaceae</taxon>
        <taxon>Chrysochromulina</taxon>
    </lineage>
</organism>
<proteinExistence type="predicted"/>
<evidence type="ECO:0000313" key="2">
    <source>
        <dbReference type="EMBL" id="KOO22080.1"/>
    </source>
</evidence>
<feature type="compositionally biased region" description="Basic and acidic residues" evidence="1">
    <location>
        <begin position="114"/>
        <end position="128"/>
    </location>
</feature>
<dbReference type="Proteomes" id="UP000037460">
    <property type="component" value="Unassembled WGS sequence"/>
</dbReference>
<dbReference type="EMBL" id="JWZX01003312">
    <property type="protein sequence ID" value="KOO22080.1"/>
    <property type="molecule type" value="Genomic_DNA"/>
</dbReference>